<accession>A0ABT1BM35</accession>
<dbReference type="PANTHER" id="PTHR42781">
    <property type="entry name" value="SPERMIDINE/PUTRESCINE IMPORT ATP-BINDING PROTEIN POTA"/>
    <property type="match status" value="1"/>
</dbReference>
<dbReference type="InterPro" id="IPR017871">
    <property type="entry name" value="ABC_transporter-like_CS"/>
</dbReference>
<dbReference type="SMART" id="SM00382">
    <property type="entry name" value="AAA"/>
    <property type="match status" value="1"/>
</dbReference>
<gene>
    <name evidence="6" type="ORF">M0L44_11220</name>
</gene>
<keyword evidence="1" id="KW-0813">Transport</keyword>
<protein>
    <submittedName>
        <fullName evidence="6">ATP-binding cassette domain-containing protein</fullName>
    </submittedName>
</protein>
<evidence type="ECO:0000259" key="5">
    <source>
        <dbReference type="PROSITE" id="PS50893"/>
    </source>
</evidence>
<dbReference type="GO" id="GO:0005524">
    <property type="term" value="F:ATP binding"/>
    <property type="evidence" value="ECO:0007669"/>
    <property type="project" value="UniProtKB-KW"/>
</dbReference>
<dbReference type="Gene3D" id="3.40.50.300">
    <property type="entry name" value="P-loop containing nucleotide triphosphate hydrolases"/>
    <property type="match status" value="1"/>
</dbReference>
<dbReference type="Pfam" id="PF00005">
    <property type="entry name" value="ABC_tran"/>
    <property type="match status" value="1"/>
</dbReference>
<evidence type="ECO:0000313" key="7">
    <source>
        <dbReference type="Proteomes" id="UP001204851"/>
    </source>
</evidence>
<dbReference type="InterPro" id="IPR003593">
    <property type="entry name" value="AAA+_ATPase"/>
</dbReference>
<evidence type="ECO:0000313" key="6">
    <source>
        <dbReference type="EMBL" id="MCO5977283.1"/>
    </source>
</evidence>
<evidence type="ECO:0000256" key="4">
    <source>
        <dbReference type="ARBA" id="ARBA00022840"/>
    </source>
</evidence>
<dbReference type="EMBL" id="JAMXMC010000006">
    <property type="protein sequence ID" value="MCO5977283.1"/>
    <property type="molecule type" value="Genomic_DNA"/>
</dbReference>
<comment type="caution">
    <text evidence="6">The sequence shown here is derived from an EMBL/GenBank/DDBJ whole genome shotgun (WGS) entry which is preliminary data.</text>
</comment>
<keyword evidence="7" id="KW-1185">Reference proteome</keyword>
<dbReference type="InterPro" id="IPR027417">
    <property type="entry name" value="P-loop_NTPase"/>
</dbReference>
<evidence type="ECO:0000256" key="2">
    <source>
        <dbReference type="ARBA" id="ARBA00022475"/>
    </source>
</evidence>
<organism evidence="6 7">
    <name type="scientific">Ideonella oryzae</name>
    <dbReference type="NCBI Taxonomy" id="2937441"/>
    <lineage>
        <taxon>Bacteria</taxon>
        <taxon>Pseudomonadati</taxon>
        <taxon>Pseudomonadota</taxon>
        <taxon>Betaproteobacteria</taxon>
        <taxon>Burkholderiales</taxon>
        <taxon>Sphaerotilaceae</taxon>
        <taxon>Ideonella</taxon>
    </lineage>
</organism>
<dbReference type="Proteomes" id="UP001204851">
    <property type="component" value="Unassembled WGS sequence"/>
</dbReference>
<dbReference type="PROSITE" id="PS50893">
    <property type="entry name" value="ABC_TRANSPORTER_2"/>
    <property type="match status" value="1"/>
</dbReference>
<evidence type="ECO:0000256" key="1">
    <source>
        <dbReference type="ARBA" id="ARBA00022448"/>
    </source>
</evidence>
<evidence type="ECO:0000256" key="3">
    <source>
        <dbReference type="ARBA" id="ARBA00022741"/>
    </source>
</evidence>
<keyword evidence="3" id="KW-0547">Nucleotide-binding</keyword>
<sequence length="262" mass="28731">MIDVDLQLAMADRHRHFELAVRFASDAPVLALFGPSGAGKSLTLQAIAGLIQPQGGHVRIGGRTLFDAQTRVDLPAAQRRVGYLFQDYALFPHLTVLQNVGFGLTSWRQRRLRPADAERVDGLLETFGLTGLAQARPGALSGGQRQRVALARALACEPELLLLDEPFAALNPMLRQSLRQELALVRERWRVPMLLITHDVEDVLALADVACVLEQGRVVREVNVHRGISREVLHGGLGLSPPPVEDDRTRAVRRLLAQAGPP</sequence>
<dbReference type="RefSeq" id="WP_252769800.1">
    <property type="nucleotide sequence ID" value="NZ_JAMXMC010000006.1"/>
</dbReference>
<name>A0ABT1BM35_9BURK</name>
<dbReference type="PANTHER" id="PTHR42781:SF4">
    <property type="entry name" value="SPERMIDINE_PUTRESCINE IMPORT ATP-BINDING PROTEIN POTA"/>
    <property type="match status" value="1"/>
</dbReference>
<keyword evidence="2" id="KW-1003">Cell membrane</keyword>
<dbReference type="SUPFAM" id="SSF52540">
    <property type="entry name" value="P-loop containing nucleoside triphosphate hydrolases"/>
    <property type="match status" value="1"/>
</dbReference>
<dbReference type="InterPro" id="IPR003439">
    <property type="entry name" value="ABC_transporter-like_ATP-bd"/>
</dbReference>
<dbReference type="InterPro" id="IPR050093">
    <property type="entry name" value="ABC_SmlMolc_Importer"/>
</dbReference>
<keyword evidence="4 6" id="KW-0067">ATP-binding</keyword>
<feature type="domain" description="ABC transporter" evidence="5">
    <location>
        <begin position="1"/>
        <end position="240"/>
    </location>
</feature>
<keyword evidence="2" id="KW-0472">Membrane</keyword>
<reference evidence="6 7" key="1">
    <citation type="submission" date="2022-06" db="EMBL/GenBank/DDBJ databases">
        <title>Ideonella sp. NS12-5 Genome sequencing and assembly.</title>
        <authorList>
            <person name="Jung Y."/>
        </authorList>
    </citation>
    <scope>NUCLEOTIDE SEQUENCE [LARGE SCALE GENOMIC DNA]</scope>
    <source>
        <strain evidence="6 7">NS12-5</strain>
    </source>
</reference>
<proteinExistence type="predicted"/>
<dbReference type="PROSITE" id="PS00211">
    <property type="entry name" value="ABC_TRANSPORTER_1"/>
    <property type="match status" value="1"/>
</dbReference>